<keyword evidence="7" id="KW-1185">Reference proteome</keyword>
<dbReference type="CDD" id="cd06223">
    <property type="entry name" value="PRTases_typeI"/>
    <property type="match status" value="1"/>
</dbReference>
<comment type="caution">
    <text evidence="6">The sequence shown here is derived from an EMBL/GenBank/DDBJ whole genome shotgun (WGS) entry which is preliminary data.</text>
</comment>
<protein>
    <recommendedName>
        <fullName evidence="4">Orotate phosphoribosyltransferase</fullName>
        <shortName evidence="4">OPRT</shortName>
        <shortName evidence="4">OPRTase</shortName>
        <ecNumber evidence="4">2.4.2.10</ecNumber>
    </recommendedName>
</protein>
<dbReference type="HAMAP" id="MF_01208">
    <property type="entry name" value="PyrE"/>
    <property type="match status" value="1"/>
</dbReference>
<accession>A0ABP6XQ49</accession>
<evidence type="ECO:0000256" key="1">
    <source>
        <dbReference type="ARBA" id="ARBA00022676"/>
    </source>
</evidence>
<keyword evidence="3 4" id="KW-0665">Pyrimidine biosynthesis</keyword>
<comment type="caution">
    <text evidence="4">Lacks conserved residue(s) required for the propagation of feature annotation.</text>
</comment>
<feature type="domain" description="Phosphoribosyltransferase" evidence="5">
    <location>
        <begin position="57"/>
        <end position="152"/>
    </location>
</feature>
<comment type="subunit">
    <text evidence="4">Homodimer.</text>
</comment>
<keyword evidence="4" id="KW-0460">Magnesium</keyword>
<comment type="pathway">
    <text evidence="4">Pyrimidine metabolism; UMP biosynthesis via de novo pathway; UMP from orotate: step 1/2.</text>
</comment>
<comment type="catalytic activity">
    <reaction evidence="4">
        <text>orotidine 5'-phosphate + diphosphate = orotate + 5-phospho-alpha-D-ribose 1-diphosphate</text>
        <dbReference type="Rhea" id="RHEA:10380"/>
        <dbReference type="ChEBI" id="CHEBI:30839"/>
        <dbReference type="ChEBI" id="CHEBI:33019"/>
        <dbReference type="ChEBI" id="CHEBI:57538"/>
        <dbReference type="ChEBI" id="CHEBI:58017"/>
        <dbReference type="EC" id="2.4.2.10"/>
    </reaction>
</comment>
<dbReference type="PANTHER" id="PTHR19278">
    <property type="entry name" value="OROTATE PHOSPHORIBOSYLTRANSFERASE"/>
    <property type="match status" value="1"/>
</dbReference>
<feature type="binding site" description="in other chain" evidence="4">
    <location>
        <position position="23"/>
    </location>
    <ligand>
        <name>5-phospho-alpha-D-ribose 1-diphosphate</name>
        <dbReference type="ChEBI" id="CHEBI:58017"/>
        <note>ligand shared between dimeric partners</note>
    </ligand>
</feature>
<dbReference type="GO" id="GO:0016757">
    <property type="term" value="F:glycosyltransferase activity"/>
    <property type="evidence" value="ECO:0007669"/>
    <property type="project" value="UniProtKB-KW"/>
</dbReference>
<comment type="function">
    <text evidence="4">Catalyzes the transfer of a ribosyl phosphate group from 5-phosphoribose 1-diphosphate to orotate, leading to the formation of orotidine monophosphate (OMP).</text>
</comment>
<name>A0ABP6XQ49_9ACTN</name>
<keyword evidence="1 4" id="KW-0328">Glycosyltransferase</keyword>
<proteinExistence type="inferred from homology"/>
<dbReference type="InterPro" id="IPR023031">
    <property type="entry name" value="OPRT"/>
</dbReference>
<dbReference type="EC" id="2.4.2.10" evidence="4"/>
<evidence type="ECO:0000313" key="6">
    <source>
        <dbReference type="EMBL" id="GAA3570783.1"/>
    </source>
</evidence>
<dbReference type="PANTHER" id="PTHR19278:SF9">
    <property type="entry name" value="URIDINE 5'-MONOPHOSPHATE SYNTHASE"/>
    <property type="match status" value="1"/>
</dbReference>
<dbReference type="EMBL" id="BAABCE010000012">
    <property type="protein sequence ID" value="GAA3570783.1"/>
    <property type="molecule type" value="Genomic_DNA"/>
</dbReference>
<feature type="binding site" evidence="4">
    <location>
        <position position="88"/>
    </location>
    <ligand>
        <name>5-phospho-alpha-D-ribose 1-diphosphate</name>
        <dbReference type="ChEBI" id="CHEBI:58017"/>
        <note>ligand shared between dimeric partners</note>
    </ligand>
</feature>
<feature type="binding site" description="in other chain" evidence="4">
    <location>
        <position position="89"/>
    </location>
    <ligand>
        <name>5-phospho-alpha-D-ribose 1-diphosphate</name>
        <dbReference type="ChEBI" id="CHEBI:58017"/>
        <note>ligand shared between dimeric partners</note>
    </ligand>
</feature>
<evidence type="ECO:0000256" key="4">
    <source>
        <dbReference type="HAMAP-Rule" id="MF_01208"/>
    </source>
</evidence>
<comment type="similarity">
    <text evidence="4">Belongs to the purine/pyrimidine phosphoribosyltransferase family. PyrE subfamily.</text>
</comment>
<evidence type="ECO:0000259" key="5">
    <source>
        <dbReference type="Pfam" id="PF00156"/>
    </source>
</evidence>
<sequence>MQRTELGSALVARCALEGEFVLRSGAVSKWYFDKYQFEADPVLLGEVAEHLEPLVPAHTEVLAGLETGGIPLAVALGLVTGLPMAFVRKQAKTYGTARLAEGADISGRRLLIIEDVVVTGGQIVDSVAALRERGAVVDEALCVIDRSDGRVPLLDEAGIKLTSLFRADEINGS</sequence>
<evidence type="ECO:0000313" key="7">
    <source>
        <dbReference type="Proteomes" id="UP001500707"/>
    </source>
</evidence>
<comment type="cofactor">
    <cofactor evidence="4">
        <name>Mg(2+)</name>
        <dbReference type="ChEBI" id="CHEBI:18420"/>
    </cofactor>
</comment>
<dbReference type="Pfam" id="PF00156">
    <property type="entry name" value="Pribosyltran"/>
    <property type="match status" value="1"/>
</dbReference>
<reference evidence="7" key="1">
    <citation type="journal article" date="2019" name="Int. J. Syst. Evol. Microbiol.">
        <title>The Global Catalogue of Microorganisms (GCM) 10K type strain sequencing project: providing services to taxonomists for standard genome sequencing and annotation.</title>
        <authorList>
            <consortium name="The Broad Institute Genomics Platform"/>
            <consortium name="The Broad Institute Genome Sequencing Center for Infectious Disease"/>
            <person name="Wu L."/>
            <person name="Ma J."/>
        </authorList>
    </citation>
    <scope>NUCLEOTIDE SEQUENCE [LARGE SCALE GENOMIC DNA]</scope>
    <source>
        <strain evidence="7">JCM 17656</strain>
    </source>
</reference>
<feature type="binding site" description="in other chain" evidence="4">
    <location>
        <begin position="114"/>
        <end position="122"/>
    </location>
    <ligand>
        <name>5-phospho-alpha-D-ribose 1-diphosphate</name>
        <dbReference type="ChEBI" id="CHEBI:58017"/>
        <note>ligand shared between dimeric partners</note>
    </ligand>
</feature>
<feature type="binding site" evidence="4">
    <location>
        <position position="92"/>
    </location>
    <ligand>
        <name>5-phospho-alpha-D-ribose 1-diphosphate</name>
        <dbReference type="ChEBI" id="CHEBI:58017"/>
        <note>ligand shared between dimeric partners</note>
    </ligand>
</feature>
<evidence type="ECO:0000256" key="2">
    <source>
        <dbReference type="ARBA" id="ARBA00022679"/>
    </source>
</evidence>
<dbReference type="Proteomes" id="UP001500707">
    <property type="component" value="Unassembled WGS sequence"/>
</dbReference>
<dbReference type="InterPro" id="IPR000836">
    <property type="entry name" value="PRTase_dom"/>
</dbReference>
<organism evidence="6 7">
    <name type="scientific">Streptomyces osmaniensis</name>
    <dbReference type="NCBI Taxonomy" id="593134"/>
    <lineage>
        <taxon>Bacteria</taxon>
        <taxon>Bacillati</taxon>
        <taxon>Actinomycetota</taxon>
        <taxon>Actinomycetes</taxon>
        <taxon>Kitasatosporales</taxon>
        <taxon>Streptomycetaceae</taxon>
        <taxon>Streptomyces</taxon>
    </lineage>
</organism>
<feature type="binding site" evidence="4">
    <location>
        <position position="146"/>
    </location>
    <ligand>
        <name>orotate</name>
        <dbReference type="ChEBI" id="CHEBI:30839"/>
    </ligand>
</feature>
<gene>
    <name evidence="6" type="primary">pyrE_2</name>
    <name evidence="4" type="synonym">pyrE</name>
    <name evidence="6" type="ORF">GCM10022295_60860</name>
</gene>
<evidence type="ECO:0000256" key="3">
    <source>
        <dbReference type="ARBA" id="ARBA00022975"/>
    </source>
</evidence>
<keyword evidence="2 4" id="KW-0808">Transferase</keyword>